<dbReference type="PANTHER" id="PTHR45188:SF2">
    <property type="entry name" value="DNAJ HOMOLOG SUBFAMILY C MEMBER 7"/>
    <property type="match status" value="1"/>
</dbReference>
<keyword evidence="1" id="KW-0677">Repeat</keyword>
<dbReference type="PANTHER" id="PTHR45188">
    <property type="entry name" value="DNAJ PROTEIN P58IPK HOMOLOG"/>
    <property type="match status" value="1"/>
</dbReference>
<dbReference type="Proteomes" id="UP000694867">
    <property type="component" value="Unplaced"/>
</dbReference>
<organism evidence="6 7">
    <name type="scientific">Galendromus occidentalis</name>
    <name type="common">western predatory mite</name>
    <dbReference type="NCBI Taxonomy" id="34638"/>
    <lineage>
        <taxon>Eukaryota</taxon>
        <taxon>Metazoa</taxon>
        <taxon>Ecdysozoa</taxon>
        <taxon>Arthropoda</taxon>
        <taxon>Chelicerata</taxon>
        <taxon>Arachnida</taxon>
        <taxon>Acari</taxon>
        <taxon>Parasitiformes</taxon>
        <taxon>Mesostigmata</taxon>
        <taxon>Gamasina</taxon>
        <taxon>Phytoseioidea</taxon>
        <taxon>Phytoseiidae</taxon>
        <taxon>Typhlodrominae</taxon>
        <taxon>Galendromus</taxon>
    </lineage>
</organism>
<dbReference type="SMART" id="SM00271">
    <property type="entry name" value="DnaJ"/>
    <property type="match status" value="1"/>
</dbReference>
<feature type="domain" description="J" evidence="5">
    <location>
        <begin position="388"/>
        <end position="458"/>
    </location>
</feature>
<keyword evidence="6" id="KW-1185">Reference proteome</keyword>
<dbReference type="Gene3D" id="1.10.287.110">
    <property type="entry name" value="DnaJ domain"/>
    <property type="match status" value="1"/>
</dbReference>
<dbReference type="KEGG" id="goe:100898637"/>
<dbReference type="Pfam" id="PF13414">
    <property type="entry name" value="TPR_11"/>
    <property type="match status" value="1"/>
</dbReference>
<reference evidence="7" key="1">
    <citation type="submission" date="2025-08" db="UniProtKB">
        <authorList>
            <consortium name="RefSeq"/>
        </authorList>
    </citation>
    <scope>IDENTIFICATION</scope>
</reference>
<dbReference type="PRINTS" id="PR00625">
    <property type="entry name" value="JDOMAIN"/>
</dbReference>
<dbReference type="InterPro" id="IPR036869">
    <property type="entry name" value="J_dom_sf"/>
</dbReference>
<dbReference type="SUPFAM" id="SSF48452">
    <property type="entry name" value="TPR-like"/>
    <property type="match status" value="2"/>
</dbReference>
<dbReference type="CDD" id="cd06257">
    <property type="entry name" value="DnaJ"/>
    <property type="match status" value="1"/>
</dbReference>
<dbReference type="PROSITE" id="PS50293">
    <property type="entry name" value="TPR_REGION"/>
    <property type="match status" value="1"/>
</dbReference>
<dbReference type="InterPro" id="IPR011990">
    <property type="entry name" value="TPR-like_helical_dom_sf"/>
</dbReference>
<evidence type="ECO:0000313" key="7">
    <source>
        <dbReference type="RefSeq" id="XP_003741105.1"/>
    </source>
</evidence>
<protein>
    <submittedName>
        <fullName evidence="7">DnaJ homolog subfamily C member 7</fullName>
    </submittedName>
</protein>
<evidence type="ECO:0000313" key="6">
    <source>
        <dbReference type="Proteomes" id="UP000694867"/>
    </source>
</evidence>
<dbReference type="PROSITE" id="PS50005">
    <property type="entry name" value="TPR"/>
    <property type="match status" value="3"/>
</dbReference>
<sequence length="500" mass="57468">MSEEPTIIDCEKMETDDEPEVIKEILSENTKDKLSEMKKNDGNALYKSGNYREALPLYSEAIALNPDNSLLYLNRAACYMMLHEPAKALVDCQEAIRRDPSNVKALFREAKCHISLGDAPAALRSLGKAKAIEPQHQDLPKEVRQAEQLQHFIAEGDKAYSKGDFRKCVYCMERALRQSPDGVKFKLLRAECLVYLNRLDEARDVSSDIIRFESSNPDAYFVRGLALYYEDNVDKAFQHFLKVLHLAPDHSKALKVFKMAKNLRTQKEQGNSSFTRGDFQAAHAIYTTALAIDPLNQAINAKLHANRAQCCVKMNRLNEALEDFTKAINLDPKYHKAYLRRAKCHLDLEMYEEAVRDYEHVYQQDKSRENKRLLEQAKRELKLSKRKDYYKILGVPKSASSDEIRKAYRRKALEHHPDRHASASDKQKQDQEKLFKELSEAYGILSDPKKKGRYDNGVELDEQDDAGGFHQDFNAYQMFFGNSFQSAGMGPSEGYQFRFM</sequence>
<evidence type="ECO:0000256" key="4">
    <source>
        <dbReference type="PROSITE-ProRule" id="PRU00339"/>
    </source>
</evidence>
<dbReference type="SMART" id="SM00028">
    <property type="entry name" value="TPR"/>
    <property type="match status" value="9"/>
</dbReference>
<proteinExistence type="predicted"/>
<dbReference type="Pfam" id="PF13181">
    <property type="entry name" value="TPR_8"/>
    <property type="match status" value="1"/>
</dbReference>
<dbReference type="Pfam" id="PF13432">
    <property type="entry name" value="TPR_16"/>
    <property type="match status" value="1"/>
</dbReference>
<dbReference type="FunFam" id="1.25.40.10:FF:000097">
    <property type="entry name" value="DnaJ homolog subfamily C member 7 homolog"/>
    <property type="match status" value="1"/>
</dbReference>
<dbReference type="Pfam" id="PF00515">
    <property type="entry name" value="TPR_1"/>
    <property type="match status" value="1"/>
</dbReference>
<keyword evidence="3" id="KW-0143">Chaperone</keyword>
<accession>A0AAJ6VW78</accession>
<keyword evidence="2 4" id="KW-0802">TPR repeat</keyword>
<dbReference type="Pfam" id="PF00226">
    <property type="entry name" value="DnaJ"/>
    <property type="match status" value="1"/>
</dbReference>
<evidence type="ECO:0000256" key="3">
    <source>
        <dbReference type="ARBA" id="ARBA00023186"/>
    </source>
</evidence>
<feature type="repeat" description="TPR" evidence="4">
    <location>
        <begin position="301"/>
        <end position="334"/>
    </location>
</feature>
<evidence type="ECO:0000256" key="2">
    <source>
        <dbReference type="ARBA" id="ARBA00022803"/>
    </source>
</evidence>
<dbReference type="Gene3D" id="1.25.40.10">
    <property type="entry name" value="Tetratricopeptide repeat domain"/>
    <property type="match status" value="1"/>
</dbReference>
<evidence type="ECO:0000259" key="5">
    <source>
        <dbReference type="PROSITE" id="PS50076"/>
    </source>
</evidence>
<dbReference type="SUPFAM" id="SSF46565">
    <property type="entry name" value="Chaperone J-domain"/>
    <property type="match status" value="1"/>
</dbReference>
<evidence type="ECO:0000256" key="1">
    <source>
        <dbReference type="ARBA" id="ARBA00022737"/>
    </source>
</evidence>
<dbReference type="InterPro" id="IPR001623">
    <property type="entry name" value="DnaJ_domain"/>
</dbReference>
<name>A0AAJ6VW78_9ACAR</name>
<feature type="repeat" description="TPR" evidence="4">
    <location>
        <begin position="217"/>
        <end position="250"/>
    </location>
</feature>
<dbReference type="InterPro" id="IPR019734">
    <property type="entry name" value="TPR_rpt"/>
</dbReference>
<dbReference type="PROSITE" id="PS50076">
    <property type="entry name" value="DNAJ_2"/>
    <property type="match status" value="1"/>
</dbReference>
<feature type="repeat" description="TPR" evidence="4">
    <location>
        <begin position="35"/>
        <end position="68"/>
    </location>
</feature>
<dbReference type="AlphaFoldDB" id="A0AAJ6VW78"/>
<gene>
    <name evidence="7" type="primary">LOC100898637</name>
</gene>
<dbReference type="RefSeq" id="XP_003741105.1">
    <property type="nucleotide sequence ID" value="XM_003741057.1"/>
</dbReference>
<dbReference type="GeneID" id="100898637"/>